<proteinExistence type="predicted"/>
<dbReference type="EMBL" id="ATMH01010961">
    <property type="protein sequence ID" value="EPY16665.1"/>
    <property type="molecule type" value="Genomic_DNA"/>
</dbReference>
<name>S9V1K4_9TRYP</name>
<keyword evidence="2" id="KW-1185">Reference proteome</keyword>
<evidence type="ECO:0000313" key="2">
    <source>
        <dbReference type="Proteomes" id="UP000015354"/>
    </source>
</evidence>
<dbReference type="AlphaFoldDB" id="S9V1K4"/>
<accession>S9V1K4</accession>
<organism evidence="1 2">
    <name type="scientific">Strigomonas culicis</name>
    <dbReference type="NCBI Taxonomy" id="28005"/>
    <lineage>
        <taxon>Eukaryota</taxon>
        <taxon>Discoba</taxon>
        <taxon>Euglenozoa</taxon>
        <taxon>Kinetoplastea</taxon>
        <taxon>Metakinetoplastina</taxon>
        <taxon>Trypanosomatida</taxon>
        <taxon>Trypanosomatidae</taxon>
        <taxon>Strigomonadinae</taxon>
        <taxon>Strigomonas</taxon>
    </lineage>
</organism>
<evidence type="ECO:0000313" key="1">
    <source>
        <dbReference type="EMBL" id="EPY16665.1"/>
    </source>
</evidence>
<dbReference type="Proteomes" id="UP000015354">
    <property type="component" value="Unassembled WGS sequence"/>
</dbReference>
<gene>
    <name evidence="1" type="ORF">STCU_11072</name>
</gene>
<reference evidence="1 2" key="1">
    <citation type="journal article" date="2013" name="PLoS ONE">
        <title>Predicting the Proteins of Angomonas deanei, Strigomonas culicis and Their Respective Endosymbionts Reveals New Aspects of the Trypanosomatidae Family.</title>
        <authorList>
            <person name="Motta M.C."/>
            <person name="Martins A.C."/>
            <person name="de Souza S.S."/>
            <person name="Catta-Preta C.M."/>
            <person name="Silva R."/>
            <person name="Klein C.C."/>
            <person name="de Almeida L.G."/>
            <person name="de Lima Cunha O."/>
            <person name="Ciapina L.P."/>
            <person name="Brocchi M."/>
            <person name="Colabardini A.C."/>
            <person name="de Araujo Lima B."/>
            <person name="Machado C.R."/>
            <person name="de Almeida Soares C.M."/>
            <person name="Probst C.M."/>
            <person name="de Menezes C.B."/>
            <person name="Thompson C.E."/>
            <person name="Bartholomeu D.C."/>
            <person name="Gradia D.F."/>
            <person name="Pavoni D.P."/>
            <person name="Grisard E.C."/>
            <person name="Fantinatti-Garboggini F."/>
            <person name="Marchini F.K."/>
            <person name="Rodrigues-Luiz G.F."/>
            <person name="Wagner G."/>
            <person name="Goldman G.H."/>
            <person name="Fietto J.L."/>
            <person name="Elias M.C."/>
            <person name="Goldman M.H."/>
            <person name="Sagot M.F."/>
            <person name="Pereira M."/>
            <person name="Stoco P.H."/>
            <person name="de Mendonca-Neto R.P."/>
            <person name="Teixeira S.M."/>
            <person name="Maciel T.E."/>
            <person name="de Oliveira Mendes T.A."/>
            <person name="Urmenyi T.P."/>
            <person name="de Souza W."/>
            <person name="Schenkman S."/>
            <person name="de Vasconcelos A.T."/>
        </authorList>
    </citation>
    <scope>NUCLEOTIDE SEQUENCE [LARGE SCALE GENOMIC DNA]</scope>
</reference>
<sequence>MTCTRRMDLVAYILREFVKTCALTHPVKTDVLPFVKDPESFDPIRMGIVTIRTTVETPKDNVLLERHVGFIERKVFTFSRSQMLLACCLYGTSTLPIDVLDSFAALATTMFAFYVNAFVSAEKDTWRLADFLKLLDPTWNVESANQLLKVRPHGKSVGFHDFFSFKSMNTPSESRLKNTLCAEENTPQISPIWMMINDLKNAKQKEYLISAMTPYDHSIVICGKVIFLIYNKHKDGDHLRFQKMREILLSMGLVPEDGMKSDEKKRHAANIFFTGILCAELNIYSVVPVLCVAEKLHDTPVYDIRVRVPNARDIREAKLALTCEGEGEDSGADMRKRPHIAISCASPMTFQPRLVLSATFNRTVSEEGSSLWTYCKEEK</sequence>
<comment type="caution">
    <text evidence="1">The sequence shown here is derived from an EMBL/GenBank/DDBJ whole genome shotgun (WGS) entry which is preliminary data.</text>
</comment>
<protein>
    <submittedName>
        <fullName evidence="1">Uncharacterized protein</fullName>
    </submittedName>
</protein>